<reference evidence="3 5" key="1">
    <citation type="submission" date="2015-07" db="EMBL/GenBank/DDBJ databases">
        <title>Genome of Polaribacter dokdonenesis DSW-5, isolated from seawater off Dokdo in Korea.</title>
        <authorList>
            <person name="Yoon K."/>
            <person name="Song J.Y."/>
            <person name="Kim J.F."/>
        </authorList>
    </citation>
    <scope>NUCLEOTIDE SEQUENCE [LARGE SCALE GENOMIC DNA]</scope>
    <source>
        <strain evidence="3 5">DSW-5</strain>
    </source>
</reference>
<keyword evidence="6" id="KW-1185">Reference proteome</keyword>
<dbReference type="CDD" id="cd02947">
    <property type="entry name" value="TRX_family"/>
    <property type="match status" value="1"/>
</dbReference>
<feature type="domain" description="Thioredoxin" evidence="2">
    <location>
        <begin position="63"/>
        <end position="196"/>
    </location>
</feature>
<evidence type="ECO:0000256" key="1">
    <source>
        <dbReference type="SAM" id="Coils"/>
    </source>
</evidence>
<evidence type="ECO:0000313" key="3">
    <source>
        <dbReference type="EMBL" id="KOY51883.1"/>
    </source>
</evidence>
<dbReference type="EMBL" id="LGBR01000001">
    <property type="protein sequence ID" value="KOY51883.1"/>
    <property type="molecule type" value="Genomic_DNA"/>
</dbReference>
<sequence>MKNISILLFTILISACNANKSAVENKKEVKEEIEVVEEVQEVVRKKATAANATKNDRGYLIGFANREAFNDASYKYWFDDRYSEYKTDQELIAKLKPIMNDFTIKGFMGTWCGDSKRETPRFYKILDETGFDQDYFELVTVGRNKKTPDNLQEGFNIIRVPTFIFYKDGEEVGRFVEYPRETLEKDILKILTGAPYKHSYDRSK</sequence>
<evidence type="ECO:0000313" key="6">
    <source>
        <dbReference type="Proteomes" id="UP000183071"/>
    </source>
</evidence>
<dbReference type="RefSeq" id="WP_053974029.1">
    <property type="nucleotide sequence ID" value="NZ_FNUE01000001.1"/>
</dbReference>
<dbReference type="Proteomes" id="UP000037716">
    <property type="component" value="Unassembled WGS sequence"/>
</dbReference>
<dbReference type="InterPro" id="IPR013766">
    <property type="entry name" value="Thioredoxin_domain"/>
</dbReference>
<evidence type="ECO:0000313" key="5">
    <source>
        <dbReference type="Proteomes" id="UP000037716"/>
    </source>
</evidence>
<name>A0A0M9CGA3_9FLAO</name>
<reference evidence="4 6" key="2">
    <citation type="submission" date="2016-10" db="EMBL/GenBank/DDBJ databases">
        <authorList>
            <person name="Varghese N."/>
            <person name="Submissions S."/>
        </authorList>
    </citation>
    <scope>NUCLEOTIDE SEQUENCE [LARGE SCALE GENOMIC DNA]</scope>
    <source>
        <strain evidence="4 6">DSW-5</strain>
    </source>
</reference>
<organism evidence="3 5">
    <name type="scientific">Polaribacter dokdonensis DSW-5</name>
    <dbReference type="NCBI Taxonomy" id="1300348"/>
    <lineage>
        <taxon>Bacteria</taxon>
        <taxon>Pseudomonadati</taxon>
        <taxon>Bacteroidota</taxon>
        <taxon>Flavobacteriia</taxon>
        <taxon>Flavobacteriales</taxon>
        <taxon>Flavobacteriaceae</taxon>
    </lineage>
</organism>
<gene>
    <name evidence="3" type="ORF">I602_1443</name>
    <name evidence="4" type="ORF">SAMN05444353_0325</name>
</gene>
<accession>A0A0M9CGA3</accession>
<dbReference type="OrthoDB" id="6398367at2"/>
<dbReference type="PATRIC" id="fig|1300348.6.peg.1442"/>
<evidence type="ECO:0000313" key="4">
    <source>
        <dbReference type="EMBL" id="SEE00662.1"/>
    </source>
</evidence>
<protein>
    <submittedName>
        <fullName evidence="4">Thiol-disulfide isomerase or thioredoxin</fullName>
    </submittedName>
    <submittedName>
        <fullName evidence="3">Thioredoxin family protein</fullName>
    </submittedName>
</protein>
<dbReference type="Gene3D" id="3.40.30.10">
    <property type="entry name" value="Glutaredoxin"/>
    <property type="match status" value="1"/>
</dbReference>
<dbReference type="GO" id="GO:0016853">
    <property type="term" value="F:isomerase activity"/>
    <property type="evidence" value="ECO:0007669"/>
    <property type="project" value="UniProtKB-KW"/>
</dbReference>
<dbReference type="SUPFAM" id="SSF52833">
    <property type="entry name" value="Thioredoxin-like"/>
    <property type="match status" value="1"/>
</dbReference>
<dbReference type="EMBL" id="FNUE01000001">
    <property type="protein sequence ID" value="SEE00662.1"/>
    <property type="molecule type" value="Genomic_DNA"/>
</dbReference>
<dbReference type="PROSITE" id="PS51352">
    <property type="entry name" value="THIOREDOXIN_2"/>
    <property type="match status" value="1"/>
</dbReference>
<feature type="coiled-coil region" evidence="1">
    <location>
        <begin position="19"/>
        <end position="46"/>
    </location>
</feature>
<keyword evidence="1" id="KW-0175">Coiled coil</keyword>
<dbReference type="AlphaFoldDB" id="A0A0M9CGA3"/>
<dbReference type="PROSITE" id="PS51257">
    <property type="entry name" value="PROKAR_LIPOPROTEIN"/>
    <property type="match status" value="1"/>
</dbReference>
<dbReference type="Pfam" id="PF14595">
    <property type="entry name" value="Thioredoxin_9"/>
    <property type="match status" value="1"/>
</dbReference>
<dbReference type="Proteomes" id="UP000183071">
    <property type="component" value="Unassembled WGS sequence"/>
</dbReference>
<evidence type="ECO:0000259" key="2">
    <source>
        <dbReference type="PROSITE" id="PS51352"/>
    </source>
</evidence>
<keyword evidence="4" id="KW-0413">Isomerase</keyword>
<dbReference type="STRING" id="1300348.I602_1443"/>
<dbReference type="InterPro" id="IPR036249">
    <property type="entry name" value="Thioredoxin-like_sf"/>
</dbReference>
<proteinExistence type="predicted"/>
<comment type="caution">
    <text evidence="3">The sequence shown here is derived from an EMBL/GenBank/DDBJ whole genome shotgun (WGS) entry which is preliminary data.</text>
</comment>